<dbReference type="Proteomes" id="UP000242662">
    <property type="component" value="Unassembled WGS sequence"/>
</dbReference>
<dbReference type="NCBIfam" id="TIGR00762">
    <property type="entry name" value="DegV"/>
    <property type="match status" value="1"/>
</dbReference>
<protein>
    <submittedName>
        <fullName evidence="2">EDD domain protein, DegV family</fullName>
    </submittedName>
</protein>
<organism evidence="2 3">
    <name type="scientific">Shouchella lonarensis</name>
    <dbReference type="NCBI Taxonomy" id="1464122"/>
    <lineage>
        <taxon>Bacteria</taxon>
        <taxon>Bacillati</taxon>
        <taxon>Bacillota</taxon>
        <taxon>Bacilli</taxon>
        <taxon>Bacillales</taxon>
        <taxon>Bacillaceae</taxon>
        <taxon>Shouchella</taxon>
    </lineage>
</organism>
<evidence type="ECO:0000256" key="1">
    <source>
        <dbReference type="ARBA" id="ARBA00023121"/>
    </source>
</evidence>
<reference evidence="3" key="1">
    <citation type="submission" date="2016-09" db="EMBL/GenBank/DDBJ databases">
        <authorList>
            <person name="Varghese N."/>
            <person name="Submissions S."/>
        </authorList>
    </citation>
    <scope>NUCLEOTIDE SEQUENCE [LARGE SCALE GENOMIC DNA]</scope>
    <source>
        <strain evidence="3">25nlg</strain>
    </source>
</reference>
<dbReference type="EMBL" id="FMYM01000002">
    <property type="protein sequence ID" value="SDB87980.1"/>
    <property type="molecule type" value="Genomic_DNA"/>
</dbReference>
<evidence type="ECO:0000313" key="2">
    <source>
        <dbReference type="EMBL" id="SDB87980.1"/>
    </source>
</evidence>
<accession>A0A1G6H0Z8</accession>
<evidence type="ECO:0000313" key="3">
    <source>
        <dbReference type="Proteomes" id="UP000242662"/>
    </source>
</evidence>
<dbReference type="PANTHER" id="PTHR33434:SF2">
    <property type="entry name" value="FATTY ACID-BINDING PROTEIN TM_1468"/>
    <property type="match status" value="1"/>
</dbReference>
<dbReference type="Gene3D" id="3.30.1180.10">
    <property type="match status" value="1"/>
</dbReference>
<dbReference type="InterPro" id="IPR003797">
    <property type="entry name" value="DegV"/>
</dbReference>
<dbReference type="Pfam" id="PF02645">
    <property type="entry name" value="DegV"/>
    <property type="match status" value="1"/>
</dbReference>
<dbReference type="RefSeq" id="WP_176763768.1">
    <property type="nucleotide sequence ID" value="NZ_FMYM01000002.1"/>
</dbReference>
<keyword evidence="1" id="KW-0446">Lipid-binding</keyword>
<gene>
    <name evidence="2" type="ORF">SAMN05421737_102238</name>
</gene>
<dbReference type="SUPFAM" id="SSF82549">
    <property type="entry name" value="DAK1/DegV-like"/>
    <property type="match status" value="1"/>
</dbReference>
<keyword evidence="3" id="KW-1185">Reference proteome</keyword>
<dbReference type="AlphaFoldDB" id="A0A1G6H0Z8"/>
<dbReference type="PROSITE" id="PS51482">
    <property type="entry name" value="DEGV"/>
    <property type="match status" value="1"/>
</dbReference>
<proteinExistence type="predicted"/>
<dbReference type="InterPro" id="IPR043168">
    <property type="entry name" value="DegV_C"/>
</dbReference>
<dbReference type="InterPro" id="IPR050270">
    <property type="entry name" value="DegV_domain_contain"/>
</dbReference>
<sequence length="280" mass="30688">MVKTAIVTDTTAFLDQDMIKTFNVYEVPLSVIFDGKAYREGIDMTAAAFYEKLETEQALPTTSQPPVGAFVSLFEQLKEDGYTDVVSVHLSSKISGTYQTAMSAARMVEGLTVHGFDSEISSAPQAFFVQTAAEMVRDGADATHIIATLQQLKEKACAYFMVDDLNHLRRGGRLSGAQALIGGLLQIKPILHFEDGTIVPFEKVRTEKKALNRILSMLYADIDAGKVTRVAVIHANRPDRAEALKQEIEAYNKTLEIRTGYFSPVIGTHLGVGSLGIGWH</sequence>
<dbReference type="GO" id="GO:0008289">
    <property type="term" value="F:lipid binding"/>
    <property type="evidence" value="ECO:0007669"/>
    <property type="project" value="UniProtKB-KW"/>
</dbReference>
<name>A0A1G6H0Z8_9BACI</name>
<dbReference type="Gene3D" id="3.40.50.10170">
    <property type="match status" value="1"/>
</dbReference>
<dbReference type="PANTHER" id="PTHR33434">
    <property type="entry name" value="DEGV DOMAIN-CONTAINING PROTEIN DR_1986-RELATED"/>
    <property type="match status" value="1"/>
</dbReference>
<dbReference type="STRING" id="1464122.SAMN05421737_102238"/>